<protein>
    <submittedName>
        <fullName evidence="1">Uncharacterized protein</fullName>
    </submittedName>
</protein>
<keyword evidence="2" id="KW-1185">Reference proteome</keyword>
<proteinExistence type="predicted"/>
<accession>A0AAV4AXM8</accession>
<comment type="caution">
    <text evidence="1">The sequence shown here is derived from an EMBL/GenBank/DDBJ whole genome shotgun (WGS) entry which is preliminary data.</text>
</comment>
<evidence type="ECO:0000313" key="1">
    <source>
        <dbReference type="EMBL" id="GFO12529.1"/>
    </source>
</evidence>
<gene>
    <name evidence="1" type="ORF">PoB_003903400</name>
</gene>
<dbReference type="AlphaFoldDB" id="A0AAV4AXM8"/>
<dbReference type="Proteomes" id="UP000735302">
    <property type="component" value="Unassembled WGS sequence"/>
</dbReference>
<name>A0AAV4AXM8_9GAST</name>
<dbReference type="EMBL" id="BLXT01004434">
    <property type="protein sequence ID" value="GFO12529.1"/>
    <property type="molecule type" value="Genomic_DNA"/>
</dbReference>
<sequence length="97" mass="11398">METSNQRHFNILIKEGWNIPEKGDLQRIWFKNLCCLQCDTRQHKGSSTSPAEFTCTHYTWFMDRCHASRHPIHIVSCHASNRAVRFLEKASLYGFID</sequence>
<organism evidence="1 2">
    <name type="scientific">Plakobranchus ocellatus</name>
    <dbReference type="NCBI Taxonomy" id="259542"/>
    <lineage>
        <taxon>Eukaryota</taxon>
        <taxon>Metazoa</taxon>
        <taxon>Spiralia</taxon>
        <taxon>Lophotrochozoa</taxon>
        <taxon>Mollusca</taxon>
        <taxon>Gastropoda</taxon>
        <taxon>Heterobranchia</taxon>
        <taxon>Euthyneura</taxon>
        <taxon>Panpulmonata</taxon>
        <taxon>Sacoglossa</taxon>
        <taxon>Placobranchoidea</taxon>
        <taxon>Plakobranchidae</taxon>
        <taxon>Plakobranchus</taxon>
    </lineage>
</organism>
<reference evidence="1 2" key="1">
    <citation type="journal article" date="2021" name="Elife">
        <title>Chloroplast acquisition without the gene transfer in kleptoplastic sea slugs, Plakobranchus ocellatus.</title>
        <authorList>
            <person name="Maeda T."/>
            <person name="Takahashi S."/>
            <person name="Yoshida T."/>
            <person name="Shimamura S."/>
            <person name="Takaki Y."/>
            <person name="Nagai Y."/>
            <person name="Toyoda A."/>
            <person name="Suzuki Y."/>
            <person name="Arimoto A."/>
            <person name="Ishii H."/>
            <person name="Satoh N."/>
            <person name="Nishiyama T."/>
            <person name="Hasebe M."/>
            <person name="Maruyama T."/>
            <person name="Minagawa J."/>
            <person name="Obokata J."/>
            <person name="Shigenobu S."/>
        </authorList>
    </citation>
    <scope>NUCLEOTIDE SEQUENCE [LARGE SCALE GENOMIC DNA]</scope>
</reference>
<evidence type="ECO:0000313" key="2">
    <source>
        <dbReference type="Proteomes" id="UP000735302"/>
    </source>
</evidence>